<keyword evidence="2" id="KW-1185">Reference proteome</keyword>
<dbReference type="OrthoDB" id="5189801at2"/>
<proteinExistence type="predicted"/>
<dbReference type="AlphaFoldDB" id="A0A542DKI8"/>
<evidence type="ECO:0000313" key="2">
    <source>
        <dbReference type="Proteomes" id="UP000320876"/>
    </source>
</evidence>
<reference evidence="1 2" key="1">
    <citation type="submission" date="2019-06" db="EMBL/GenBank/DDBJ databases">
        <title>Sequencing the genomes of 1000 actinobacteria strains.</title>
        <authorList>
            <person name="Klenk H.-P."/>
        </authorList>
    </citation>
    <scope>NUCLEOTIDE SEQUENCE [LARGE SCALE GENOMIC DNA]</scope>
    <source>
        <strain evidence="1 2">DSM 45679</strain>
    </source>
</reference>
<dbReference type="Proteomes" id="UP000320876">
    <property type="component" value="Unassembled WGS sequence"/>
</dbReference>
<protein>
    <submittedName>
        <fullName evidence="1">Uncharacterized protein</fullName>
    </submittedName>
</protein>
<dbReference type="EMBL" id="VFML01000001">
    <property type="protein sequence ID" value="TQJ03599.1"/>
    <property type="molecule type" value="Genomic_DNA"/>
</dbReference>
<dbReference type="RefSeq" id="WP_141999370.1">
    <property type="nucleotide sequence ID" value="NZ_VFML01000001.1"/>
</dbReference>
<sequence>MRGLVLICGQHAPELPEADDVRTERLPARPGKAAVDPLLVGEEAGHLMVAGTDADLAAVLLRLLRKEKIATTKVGYIPAEPRSAVAGLWGLPTDPLRALALAWGGEVDPVPLIRDDSGGVLAGRGVIGPVRGVGYCDDQRALRGGARRIEVEPDVEAGLVARITRGTLLRRSSTFAGRAFELGCLPTTPILDGVPFSRTVNRWTWYRHTEDLRLIRTG</sequence>
<comment type="caution">
    <text evidence="1">The sequence shown here is derived from an EMBL/GenBank/DDBJ whole genome shotgun (WGS) entry which is preliminary data.</text>
</comment>
<accession>A0A542DKI8</accession>
<gene>
    <name evidence="1" type="ORF">FB471_3361</name>
</gene>
<organism evidence="1 2">
    <name type="scientific">Amycolatopsis cihanbeyliensis</name>
    <dbReference type="NCBI Taxonomy" id="1128664"/>
    <lineage>
        <taxon>Bacteria</taxon>
        <taxon>Bacillati</taxon>
        <taxon>Actinomycetota</taxon>
        <taxon>Actinomycetes</taxon>
        <taxon>Pseudonocardiales</taxon>
        <taxon>Pseudonocardiaceae</taxon>
        <taxon>Amycolatopsis</taxon>
    </lineage>
</organism>
<evidence type="ECO:0000313" key="1">
    <source>
        <dbReference type="EMBL" id="TQJ03599.1"/>
    </source>
</evidence>
<name>A0A542DKI8_AMYCI</name>